<protein>
    <submittedName>
        <fullName evidence="2">Uncharacterized protein</fullName>
    </submittedName>
</protein>
<evidence type="ECO:0000313" key="2">
    <source>
        <dbReference type="EMBL" id="GFY80771.1"/>
    </source>
</evidence>
<keyword evidence="1" id="KW-0472">Membrane</keyword>
<organism evidence="2 3">
    <name type="scientific">Actinidia rufa</name>
    <dbReference type="NCBI Taxonomy" id="165716"/>
    <lineage>
        <taxon>Eukaryota</taxon>
        <taxon>Viridiplantae</taxon>
        <taxon>Streptophyta</taxon>
        <taxon>Embryophyta</taxon>
        <taxon>Tracheophyta</taxon>
        <taxon>Spermatophyta</taxon>
        <taxon>Magnoliopsida</taxon>
        <taxon>eudicotyledons</taxon>
        <taxon>Gunneridae</taxon>
        <taxon>Pentapetalae</taxon>
        <taxon>asterids</taxon>
        <taxon>Ericales</taxon>
        <taxon>Actinidiaceae</taxon>
        <taxon>Actinidia</taxon>
    </lineage>
</organism>
<proteinExistence type="predicted"/>
<reference evidence="2 3" key="1">
    <citation type="submission" date="2019-07" db="EMBL/GenBank/DDBJ databases">
        <title>De Novo Assembly of kiwifruit Actinidia rufa.</title>
        <authorList>
            <person name="Sugita-Konishi S."/>
            <person name="Sato K."/>
            <person name="Mori E."/>
            <person name="Abe Y."/>
            <person name="Kisaki G."/>
            <person name="Hamano K."/>
            <person name="Suezawa K."/>
            <person name="Otani M."/>
            <person name="Fukuda T."/>
            <person name="Manabe T."/>
            <person name="Gomi K."/>
            <person name="Tabuchi M."/>
            <person name="Akimitsu K."/>
            <person name="Kataoka I."/>
        </authorList>
    </citation>
    <scope>NUCLEOTIDE SEQUENCE [LARGE SCALE GENOMIC DNA]</scope>
    <source>
        <strain evidence="3">cv. Fuchu</strain>
    </source>
</reference>
<evidence type="ECO:0000313" key="3">
    <source>
        <dbReference type="Proteomes" id="UP000585474"/>
    </source>
</evidence>
<dbReference type="Proteomes" id="UP000585474">
    <property type="component" value="Unassembled WGS sequence"/>
</dbReference>
<evidence type="ECO:0000256" key="1">
    <source>
        <dbReference type="SAM" id="Phobius"/>
    </source>
</evidence>
<feature type="transmembrane region" description="Helical" evidence="1">
    <location>
        <begin position="35"/>
        <end position="61"/>
    </location>
</feature>
<gene>
    <name evidence="2" type="ORF">Acr_01g0005800</name>
</gene>
<keyword evidence="1" id="KW-1133">Transmembrane helix</keyword>
<comment type="caution">
    <text evidence="2">The sequence shown here is derived from an EMBL/GenBank/DDBJ whole genome shotgun (WGS) entry which is preliminary data.</text>
</comment>
<feature type="transmembrane region" description="Helical" evidence="1">
    <location>
        <begin position="6"/>
        <end position="23"/>
    </location>
</feature>
<keyword evidence="1" id="KW-0812">Transmembrane</keyword>
<dbReference type="EMBL" id="BJWL01000001">
    <property type="protein sequence ID" value="GFY80771.1"/>
    <property type="molecule type" value="Genomic_DNA"/>
</dbReference>
<keyword evidence="3" id="KW-1185">Reference proteome</keyword>
<name>A0A7J0E2Q1_9ERIC</name>
<sequence>MWTPLLLSLVSEVVAPLVVLEVLQPLVLSPLIRSFSIISVSSVMLLIIACLLVVFGFASIVANKVLDIICPTVLRFLPAEILVLSSLLLLQRLPVLLPPLLR</sequence>
<accession>A0A7J0E2Q1</accession>
<dbReference type="AlphaFoldDB" id="A0A7J0E2Q1"/>